<protein>
    <submittedName>
        <fullName evidence="2">DUF3623 domain-containing protein</fullName>
    </submittedName>
</protein>
<feature type="transmembrane region" description="Helical" evidence="1">
    <location>
        <begin position="186"/>
        <end position="207"/>
    </location>
</feature>
<feature type="transmembrane region" description="Helical" evidence="1">
    <location>
        <begin position="32"/>
        <end position="52"/>
    </location>
</feature>
<feature type="transmembrane region" description="Helical" evidence="1">
    <location>
        <begin position="64"/>
        <end position="86"/>
    </location>
</feature>
<keyword evidence="3" id="KW-1185">Reference proteome</keyword>
<evidence type="ECO:0000313" key="2">
    <source>
        <dbReference type="EMBL" id="MBT9289853.1"/>
    </source>
</evidence>
<gene>
    <name evidence="2" type="ORF">KL771_10320</name>
</gene>
<dbReference type="AlphaFoldDB" id="A0A947D3X1"/>
<dbReference type="RefSeq" id="WP_261968453.1">
    <property type="nucleotide sequence ID" value="NZ_JAHHZF010000004.1"/>
</dbReference>
<dbReference type="Pfam" id="PF12291">
    <property type="entry name" value="DUF3623"/>
    <property type="match status" value="1"/>
</dbReference>
<accession>A0A947D3X1</accession>
<feature type="transmembrane region" description="Helical" evidence="1">
    <location>
        <begin position="107"/>
        <end position="130"/>
    </location>
</feature>
<reference evidence="2 3" key="1">
    <citation type="submission" date="2021-06" db="EMBL/GenBank/DDBJ databases">
        <authorList>
            <person name="Grouzdev D.S."/>
            <person name="Koziaeva V."/>
        </authorList>
    </citation>
    <scope>NUCLEOTIDE SEQUENCE [LARGE SCALE GENOMIC DNA]</scope>
    <source>
        <strain evidence="2 3">22</strain>
    </source>
</reference>
<comment type="caution">
    <text evidence="2">The sequence shown here is derived from an EMBL/GenBank/DDBJ whole genome shotgun (WGS) entry which is preliminary data.</text>
</comment>
<keyword evidence="1" id="KW-0472">Membrane</keyword>
<evidence type="ECO:0000313" key="3">
    <source>
        <dbReference type="Proteomes" id="UP000766595"/>
    </source>
</evidence>
<dbReference type="EMBL" id="JAHHZF010000004">
    <property type="protein sequence ID" value="MBT9289853.1"/>
    <property type="molecule type" value="Genomic_DNA"/>
</dbReference>
<name>A0A947D3X1_9HYPH</name>
<feature type="transmembrane region" description="Helical" evidence="1">
    <location>
        <begin position="213"/>
        <end position="245"/>
    </location>
</feature>
<keyword evidence="1" id="KW-1133">Transmembrane helix</keyword>
<sequence>MNATGLAIAHALFLWWFGTGIVLYLDGLPRRTFPWTVAGATALLGLALWGLAATRDDSSVAGAHLAFAAAIAVWGWNEILFLTGFVTGPRRGLQAAGDRGWRRFTGAAGTVLYHEVLLAASLLVVALVVAGGTNPVGFWTFLTLWGMRLSTKVNIFLGVRNLSESFLPDHLAYLASYFRRAPMNPFFPVSLLVSAALFAGLVAAAIAPETGPFLATAVTLVATLVGLAILEHGFLVLPLDVAALWRWGFRSRRAGACGHPPVLTCDPPPRAAADHPPRSV</sequence>
<dbReference type="Proteomes" id="UP000766595">
    <property type="component" value="Unassembled WGS sequence"/>
</dbReference>
<proteinExistence type="predicted"/>
<keyword evidence="1" id="KW-0812">Transmembrane</keyword>
<dbReference type="InterPro" id="IPR017496">
    <property type="entry name" value="Photo_alph_chp2"/>
</dbReference>
<organism evidence="2 3">
    <name type="scientific">Prosthecodimorpha staleyi</name>
    <dbReference type="NCBI Taxonomy" id="2840188"/>
    <lineage>
        <taxon>Bacteria</taxon>
        <taxon>Pseudomonadati</taxon>
        <taxon>Pseudomonadota</taxon>
        <taxon>Alphaproteobacteria</taxon>
        <taxon>Hyphomicrobiales</taxon>
        <taxon>Ancalomicrobiaceae</taxon>
        <taxon>Prosthecodimorpha</taxon>
    </lineage>
</organism>
<evidence type="ECO:0000256" key="1">
    <source>
        <dbReference type="SAM" id="Phobius"/>
    </source>
</evidence>
<feature type="transmembrane region" description="Helical" evidence="1">
    <location>
        <begin position="6"/>
        <end position="25"/>
    </location>
</feature>
<dbReference type="NCBIfam" id="TIGR03055">
    <property type="entry name" value="photo_alph_chp2"/>
    <property type="match status" value="1"/>
</dbReference>